<evidence type="ECO:0000313" key="12">
    <source>
        <dbReference type="EMBL" id="QGO06178.1"/>
    </source>
</evidence>
<keyword evidence="7" id="KW-1133">Transmembrane helix</keyword>
<dbReference type="GO" id="GO:0006813">
    <property type="term" value="P:potassium ion transport"/>
    <property type="evidence" value="ECO:0007669"/>
    <property type="project" value="UniProtKB-KW"/>
</dbReference>
<dbReference type="EMBL" id="CP038908">
    <property type="protein sequence ID" value="QGO06178.1"/>
    <property type="molecule type" value="Genomic_DNA"/>
</dbReference>
<keyword evidence="3" id="KW-0050">Antiport</keyword>
<dbReference type="InterPro" id="IPR036721">
    <property type="entry name" value="RCK_C_sf"/>
</dbReference>
<dbReference type="Proteomes" id="UP000422232">
    <property type="component" value="Chromosome"/>
</dbReference>
<feature type="domain" description="RCK N-terminal" evidence="10">
    <location>
        <begin position="407"/>
        <end position="524"/>
    </location>
</feature>
<dbReference type="Gene3D" id="1.20.1530.20">
    <property type="match status" value="1"/>
</dbReference>
<accession>A0A9Q6PX13</accession>
<name>A0A9Q6PX13_PISSA</name>
<keyword evidence="2" id="KW-0813">Transport</keyword>
<dbReference type="SUPFAM" id="SSF51735">
    <property type="entry name" value="NAD(P)-binding Rossmann-fold domains"/>
    <property type="match status" value="1"/>
</dbReference>
<evidence type="ECO:0000259" key="10">
    <source>
        <dbReference type="PROSITE" id="PS51201"/>
    </source>
</evidence>
<evidence type="ECO:0000256" key="7">
    <source>
        <dbReference type="ARBA" id="ARBA00022989"/>
    </source>
</evidence>
<dbReference type="GO" id="GO:0005886">
    <property type="term" value="C:plasma membrane"/>
    <property type="evidence" value="ECO:0007669"/>
    <property type="project" value="TreeGrafter"/>
</dbReference>
<dbReference type="FunFam" id="3.40.50.720:FF:000036">
    <property type="entry name" value="Glutathione-regulated potassium-efflux system protein KefB"/>
    <property type="match status" value="1"/>
</dbReference>
<keyword evidence="8" id="KW-0406">Ion transport</keyword>
<dbReference type="AlphaFoldDB" id="A0A9Q6PX13"/>
<dbReference type="Pfam" id="PF02080">
    <property type="entry name" value="TrkA_C"/>
    <property type="match status" value="1"/>
</dbReference>
<dbReference type="PROSITE" id="PS51202">
    <property type="entry name" value="RCK_C"/>
    <property type="match status" value="1"/>
</dbReference>
<evidence type="ECO:0000256" key="8">
    <source>
        <dbReference type="ARBA" id="ARBA00023065"/>
    </source>
</evidence>
<keyword evidence="6" id="KW-0630">Potassium</keyword>
<protein>
    <submittedName>
        <fullName evidence="12">K(+)/H(+) antiporter</fullName>
    </submittedName>
</protein>
<dbReference type="PANTHER" id="PTHR46157">
    <property type="entry name" value="K(+) EFFLUX ANTIPORTER 3, CHLOROPLASTIC"/>
    <property type="match status" value="1"/>
</dbReference>
<evidence type="ECO:0000256" key="6">
    <source>
        <dbReference type="ARBA" id="ARBA00022958"/>
    </source>
</evidence>
<evidence type="ECO:0000313" key="13">
    <source>
        <dbReference type="Proteomes" id="UP000422232"/>
    </source>
</evidence>
<dbReference type="InterPro" id="IPR003148">
    <property type="entry name" value="RCK_N"/>
</dbReference>
<dbReference type="Pfam" id="PF02254">
    <property type="entry name" value="TrkA_N"/>
    <property type="match status" value="1"/>
</dbReference>
<evidence type="ECO:0000256" key="1">
    <source>
        <dbReference type="ARBA" id="ARBA00004127"/>
    </source>
</evidence>
<dbReference type="InterPro" id="IPR006153">
    <property type="entry name" value="Cation/H_exchanger_TM"/>
</dbReference>
<keyword evidence="5" id="KW-0812">Transmembrane</keyword>
<dbReference type="Gene3D" id="3.30.70.1450">
    <property type="entry name" value="Regulator of K+ conductance, C-terminal domain"/>
    <property type="match status" value="1"/>
</dbReference>
<dbReference type="GO" id="GO:1902600">
    <property type="term" value="P:proton transmembrane transport"/>
    <property type="evidence" value="ECO:0007669"/>
    <property type="project" value="InterPro"/>
</dbReference>
<dbReference type="GO" id="GO:0012505">
    <property type="term" value="C:endomembrane system"/>
    <property type="evidence" value="ECO:0007669"/>
    <property type="project" value="UniProtKB-SubCell"/>
</dbReference>
<keyword evidence="13" id="KW-1185">Reference proteome</keyword>
<dbReference type="PROSITE" id="PS51201">
    <property type="entry name" value="RCK_N"/>
    <property type="match status" value="1"/>
</dbReference>
<organism evidence="12 13">
    <name type="scientific">Piscirickettsia salmonis</name>
    <dbReference type="NCBI Taxonomy" id="1238"/>
    <lineage>
        <taxon>Bacteria</taxon>
        <taxon>Pseudomonadati</taxon>
        <taxon>Pseudomonadota</taxon>
        <taxon>Gammaproteobacteria</taxon>
        <taxon>Thiotrichales</taxon>
        <taxon>Piscirickettsiaceae</taxon>
        <taxon>Piscirickettsia</taxon>
    </lineage>
</organism>
<dbReference type="InterPro" id="IPR036291">
    <property type="entry name" value="NAD(P)-bd_dom_sf"/>
</dbReference>
<dbReference type="GO" id="GO:0015297">
    <property type="term" value="F:antiporter activity"/>
    <property type="evidence" value="ECO:0007669"/>
    <property type="project" value="UniProtKB-KW"/>
</dbReference>
<dbReference type="Pfam" id="PF00999">
    <property type="entry name" value="Na_H_Exchanger"/>
    <property type="match status" value="1"/>
</dbReference>
<evidence type="ECO:0000256" key="3">
    <source>
        <dbReference type="ARBA" id="ARBA00022449"/>
    </source>
</evidence>
<dbReference type="GO" id="GO:0008324">
    <property type="term" value="F:monoatomic cation transmembrane transporter activity"/>
    <property type="evidence" value="ECO:0007669"/>
    <property type="project" value="InterPro"/>
</dbReference>
<feature type="domain" description="RCK C-terminal" evidence="11">
    <location>
        <begin position="576"/>
        <end position="659"/>
    </location>
</feature>
<gene>
    <name evidence="12" type="primary">kefC_3</name>
    <name evidence="12" type="ORF">Psal009_02083</name>
</gene>
<dbReference type="Gene3D" id="3.40.50.720">
    <property type="entry name" value="NAD(P)-binding Rossmann-like Domain"/>
    <property type="match status" value="1"/>
</dbReference>
<proteinExistence type="predicted"/>
<reference evidence="12 13" key="1">
    <citation type="submission" date="2019-04" db="EMBL/GenBank/DDBJ databases">
        <title>Complete genome sequencing of Piscirickettsia salmonis strain Psal-009.</title>
        <authorList>
            <person name="Schober I."/>
            <person name="Bunk B."/>
            <person name="Sproer C."/>
            <person name="Carril G.P."/>
            <person name="Riedel T."/>
            <person name="Flores-Herrera P.A."/>
            <person name="Nourdin-Galindo G."/>
            <person name="Marshall S.H."/>
            <person name="Overmann J."/>
        </authorList>
    </citation>
    <scope>NUCLEOTIDE SEQUENCE [LARGE SCALE GENOMIC DNA]</scope>
    <source>
        <strain evidence="12 13">Psal-009</strain>
    </source>
</reference>
<evidence type="ECO:0000259" key="11">
    <source>
        <dbReference type="PROSITE" id="PS51202"/>
    </source>
</evidence>
<sequence length="661" mass="72530">MTPIVFTQLLALLGASIGVIYLFHRLNLPSVLGYLSVGIFAGLMLDYTSLLQLQDMQVIAKFGVVFLLFSIGLQLPIRRLLAMKSAVFLLGGLQVVITTVVAWGIATLTPLSPTAAFVVGAAASLSSTAMISKTLADSKELNTPLGRSAFGAIIFQDMMVAPLLIIITALAETTGNESLWFNISLEMVKGAATLIFLYFIGHWILSPLFLAISKTRSSELFMLTALFTALAAANFTEMMGLSKELGAFLAGVLLSGTPYHHQVEADIRPFKDSLLGFFFISVGMMVDIHLLPIVWQQVTLVAFGLVVIKLILTTLICRGLRMHNGRDSLRIGILLAQGGEFSFVLIALASQIQMLSPINDQVLLMSFIFSMIISLLLIYSYDKLKKHFPEPNLATSSLTNNYNEELNGHVIICGFGRTGQQIAGILASEGFQYLAIDSDPTRVNQAALAGENIIYGDASRESILEATKLNLAKALVITFANKGAAAAITQHAHKTSPKINILVRTHNDDDYKKFMAIGATEVITRTSESSLLLGSHLLLLLGVPRYRVMRWSFDTHQNRYSMLRGFFQAGDSLHHHEDEDNDNERENLQSFFLPARSFAIGKTIAELNLNQYEVIITALRRNGIRSEDPPVETKLKENDIIVLYGRSNAIENAEVKLITGN</sequence>
<evidence type="ECO:0000256" key="2">
    <source>
        <dbReference type="ARBA" id="ARBA00022448"/>
    </source>
</evidence>
<evidence type="ECO:0000256" key="5">
    <source>
        <dbReference type="ARBA" id="ARBA00022692"/>
    </source>
</evidence>
<comment type="subcellular location">
    <subcellularLocation>
        <location evidence="1">Endomembrane system</location>
        <topology evidence="1">Multi-pass membrane protein</topology>
    </subcellularLocation>
</comment>
<keyword evidence="9" id="KW-0472">Membrane</keyword>
<keyword evidence="4" id="KW-0633">Potassium transport</keyword>
<dbReference type="RefSeq" id="WP_054300379.1">
    <property type="nucleotide sequence ID" value="NZ_CP012413.1"/>
</dbReference>
<dbReference type="SUPFAM" id="SSF116726">
    <property type="entry name" value="TrkA C-terminal domain-like"/>
    <property type="match status" value="1"/>
</dbReference>
<dbReference type="InterPro" id="IPR038770">
    <property type="entry name" value="Na+/solute_symporter_sf"/>
</dbReference>
<dbReference type="PANTHER" id="PTHR46157:SF4">
    <property type="entry name" value="K(+) EFFLUX ANTIPORTER 3, CHLOROPLASTIC"/>
    <property type="match status" value="1"/>
</dbReference>
<evidence type="ECO:0000256" key="9">
    <source>
        <dbReference type="ARBA" id="ARBA00023136"/>
    </source>
</evidence>
<evidence type="ECO:0000256" key="4">
    <source>
        <dbReference type="ARBA" id="ARBA00022538"/>
    </source>
</evidence>
<dbReference type="InterPro" id="IPR006037">
    <property type="entry name" value="RCK_C"/>
</dbReference>